<organism evidence="8 9">
    <name type="scientific">Maribrevibacterium harenarium</name>
    <dbReference type="NCBI Taxonomy" id="2589817"/>
    <lineage>
        <taxon>Bacteria</taxon>
        <taxon>Pseudomonadati</taxon>
        <taxon>Pseudomonadota</taxon>
        <taxon>Gammaproteobacteria</taxon>
        <taxon>Oceanospirillales</taxon>
        <taxon>Oceanospirillaceae</taxon>
        <taxon>Maribrevibacterium</taxon>
    </lineage>
</organism>
<protein>
    <submittedName>
        <fullName evidence="8">NINE protein</fullName>
    </submittedName>
</protein>
<dbReference type="Pfam" id="PF09851">
    <property type="entry name" value="SHOCT"/>
    <property type="match status" value="1"/>
</dbReference>
<accession>A0A501WY23</accession>
<evidence type="ECO:0000313" key="9">
    <source>
        <dbReference type="Proteomes" id="UP000315901"/>
    </source>
</evidence>
<evidence type="ECO:0000259" key="6">
    <source>
        <dbReference type="Pfam" id="PF05154"/>
    </source>
</evidence>
<feature type="domain" description="TM2" evidence="6">
    <location>
        <begin position="13"/>
        <end position="60"/>
    </location>
</feature>
<evidence type="ECO:0000256" key="3">
    <source>
        <dbReference type="ARBA" id="ARBA00022989"/>
    </source>
</evidence>
<keyword evidence="4 5" id="KW-0472">Membrane</keyword>
<dbReference type="GO" id="GO:0016020">
    <property type="term" value="C:membrane"/>
    <property type="evidence" value="ECO:0007669"/>
    <property type="project" value="UniProtKB-SubCell"/>
</dbReference>
<dbReference type="PANTHER" id="PTHR21016">
    <property type="entry name" value="BETA-AMYLOID BINDING PROTEIN-RELATED"/>
    <property type="match status" value="1"/>
</dbReference>
<evidence type="ECO:0000256" key="2">
    <source>
        <dbReference type="ARBA" id="ARBA00022692"/>
    </source>
</evidence>
<keyword evidence="2 5" id="KW-0812">Transmembrane</keyword>
<dbReference type="InterPro" id="IPR018649">
    <property type="entry name" value="SHOCT"/>
</dbReference>
<dbReference type="RefSeq" id="WP_140588094.1">
    <property type="nucleotide sequence ID" value="NZ_VFRR01000010.1"/>
</dbReference>
<dbReference type="InterPro" id="IPR050932">
    <property type="entry name" value="TM2D1-3-like"/>
</dbReference>
<dbReference type="InterPro" id="IPR007829">
    <property type="entry name" value="TM2"/>
</dbReference>
<evidence type="ECO:0000256" key="4">
    <source>
        <dbReference type="ARBA" id="ARBA00023136"/>
    </source>
</evidence>
<proteinExistence type="predicted"/>
<dbReference type="PANTHER" id="PTHR21016:SF25">
    <property type="entry name" value="TM2 DOMAIN-CONTAINING PROTEIN DDB_G0277895-RELATED"/>
    <property type="match status" value="1"/>
</dbReference>
<feature type="transmembrane region" description="Helical" evidence="5">
    <location>
        <begin position="12"/>
        <end position="32"/>
    </location>
</feature>
<sequence length="136" mass="15312">MSENRININVNIQGKSLIIAYLLWWFLGFLGIHRFYLGKTGTGMAMLLLFVIGSVTAFIGVGFILLYALGIWWLVDAILTYINTDAANQASATYSTINIERSVTDKLDELDKLHALYEKGALTKEEYERKKAQLMG</sequence>
<dbReference type="EMBL" id="VFRR01000010">
    <property type="protein sequence ID" value="TPE53420.1"/>
    <property type="molecule type" value="Genomic_DNA"/>
</dbReference>
<dbReference type="AlphaFoldDB" id="A0A501WY23"/>
<evidence type="ECO:0000313" key="8">
    <source>
        <dbReference type="EMBL" id="TPE53420.1"/>
    </source>
</evidence>
<dbReference type="Pfam" id="PF05154">
    <property type="entry name" value="TM2"/>
    <property type="match status" value="1"/>
</dbReference>
<evidence type="ECO:0000256" key="5">
    <source>
        <dbReference type="SAM" id="Phobius"/>
    </source>
</evidence>
<feature type="transmembrane region" description="Helical" evidence="5">
    <location>
        <begin position="44"/>
        <end position="75"/>
    </location>
</feature>
<feature type="domain" description="SHOCT" evidence="7">
    <location>
        <begin position="108"/>
        <end position="135"/>
    </location>
</feature>
<gene>
    <name evidence="8" type="ORF">FJM67_06755</name>
</gene>
<evidence type="ECO:0000259" key="7">
    <source>
        <dbReference type="Pfam" id="PF09851"/>
    </source>
</evidence>
<keyword evidence="3 5" id="KW-1133">Transmembrane helix</keyword>
<evidence type="ECO:0000256" key="1">
    <source>
        <dbReference type="ARBA" id="ARBA00004141"/>
    </source>
</evidence>
<dbReference type="OrthoDB" id="2004788at2"/>
<comment type="subcellular location">
    <subcellularLocation>
        <location evidence="1">Membrane</location>
        <topology evidence="1">Multi-pass membrane protein</topology>
    </subcellularLocation>
</comment>
<keyword evidence="9" id="KW-1185">Reference proteome</keyword>
<reference evidence="8 9" key="1">
    <citation type="submission" date="2019-06" db="EMBL/GenBank/DDBJ databases">
        <title>A novel bacterium of genus Marinomonas, isolated from coastal sand.</title>
        <authorList>
            <person name="Huang H."/>
            <person name="Mo K."/>
            <person name="Hu Y."/>
        </authorList>
    </citation>
    <scope>NUCLEOTIDE SEQUENCE [LARGE SCALE GENOMIC DNA]</scope>
    <source>
        <strain evidence="8 9">HB171799</strain>
    </source>
</reference>
<dbReference type="Proteomes" id="UP000315901">
    <property type="component" value="Unassembled WGS sequence"/>
</dbReference>
<name>A0A501WY23_9GAMM</name>
<comment type="caution">
    <text evidence="8">The sequence shown here is derived from an EMBL/GenBank/DDBJ whole genome shotgun (WGS) entry which is preliminary data.</text>
</comment>